<dbReference type="InterPro" id="IPR036397">
    <property type="entry name" value="RNaseH_sf"/>
</dbReference>
<protein>
    <submittedName>
        <fullName evidence="2">Uncharacterized protein</fullName>
    </submittedName>
</protein>
<evidence type="ECO:0000313" key="2">
    <source>
        <dbReference type="EMBL" id="KAJ8866878.1"/>
    </source>
</evidence>
<proteinExistence type="predicted"/>
<feature type="region of interest" description="Disordered" evidence="1">
    <location>
        <begin position="417"/>
        <end position="445"/>
    </location>
</feature>
<evidence type="ECO:0000256" key="1">
    <source>
        <dbReference type="SAM" id="MobiDB-lite"/>
    </source>
</evidence>
<dbReference type="Gene3D" id="3.30.420.10">
    <property type="entry name" value="Ribonuclease H-like superfamily/Ribonuclease H"/>
    <property type="match status" value="1"/>
</dbReference>
<name>A0ABQ9G677_9NEOP</name>
<dbReference type="EMBL" id="JARBHB010000016">
    <property type="protein sequence ID" value="KAJ8866878.1"/>
    <property type="molecule type" value="Genomic_DNA"/>
</dbReference>
<reference evidence="2 3" key="1">
    <citation type="submission" date="2023-02" db="EMBL/GenBank/DDBJ databases">
        <title>LHISI_Scaffold_Assembly.</title>
        <authorList>
            <person name="Stuart O.P."/>
            <person name="Cleave R."/>
            <person name="Magrath M.J.L."/>
            <person name="Mikheyev A.S."/>
        </authorList>
    </citation>
    <scope>NUCLEOTIDE SEQUENCE [LARGE SCALE GENOMIC DNA]</scope>
    <source>
        <strain evidence="2">Daus_M_001</strain>
        <tissue evidence="2">Leg muscle</tissue>
    </source>
</reference>
<comment type="caution">
    <text evidence="2">The sequence shown here is derived from an EMBL/GenBank/DDBJ whole genome shotgun (WGS) entry which is preliminary data.</text>
</comment>
<sequence>MHQDLNQRAVFVCIEQWVLERFPVLLLAARRFLKLGMPFPFCLSVLASHKGKPGSIPDGVAPGFSHVRIVSDDAFGRRVSSGISRFPHPFILTLLHTHLASPTSALKTSMLRAAQISPLYSLTSKFFRDQQKAHKRIEHAWAKLKTAVCDRPQTPETLPDLIRAAQMEWVLRPEDDITTLFTSMPRRVRDLYNARGGHTRRLLWSRGGGAAIAPRHTQRRTGFFDFRRGRSRTFVRGNTDGRRRWSAGFLRDLPFTQSLHSGAVSCLTLNVSQDPDVPIAAHNHPLHSHLICMDQMCTHRITRAGGSLVCMDQVSVCKVGELVEETPAAVGPSGLARPRSDASGKSVPRASRGSTSPQGEGEGEGTIFSRAGPRTSDQIMAEGAAALQPAAALPKKRDWGRNGKESAMAFVRDPYQHSSGVISGNHGKPKQGWQDRESNPAPPECESTELPLHYLAHLVRYRVGSGVVWTNRTIVSSNTDANRTGVLAVVDIDYSLLISLECHQTCADGPRWCSGQTTLLPPRRAGLDSWHGHSWIFASEKSCQMMPLVGGFSQKSMPFSRLSIPMPFHTRLASSSSALETSIYTLRGETPRAVNRELIQKALDKSYPSSSSTHSLNKRGFSFSFSSLSLPRPLFAIPLPAPSFSKKPPLRFGQPASCN</sequence>
<organism evidence="2 3">
    <name type="scientific">Dryococelus australis</name>
    <dbReference type="NCBI Taxonomy" id="614101"/>
    <lineage>
        <taxon>Eukaryota</taxon>
        <taxon>Metazoa</taxon>
        <taxon>Ecdysozoa</taxon>
        <taxon>Arthropoda</taxon>
        <taxon>Hexapoda</taxon>
        <taxon>Insecta</taxon>
        <taxon>Pterygota</taxon>
        <taxon>Neoptera</taxon>
        <taxon>Polyneoptera</taxon>
        <taxon>Phasmatodea</taxon>
        <taxon>Verophasmatodea</taxon>
        <taxon>Anareolatae</taxon>
        <taxon>Phasmatidae</taxon>
        <taxon>Eurycanthinae</taxon>
        <taxon>Dryococelus</taxon>
    </lineage>
</organism>
<feature type="region of interest" description="Disordered" evidence="1">
    <location>
        <begin position="329"/>
        <end position="371"/>
    </location>
</feature>
<gene>
    <name evidence="2" type="ORF">PR048_032740</name>
</gene>
<keyword evidence="3" id="KW-1185">Reference proteome</keyword>
<accession>A0ABQ9G677</accession>
<dbReference type="Proteomes" id="UP001159363">
    <property type="component" value="Chromosome 15"/>
</dbReference>
<evidence type="ECO:0000313" key="3">
    <source>
        <dbReference type="Proteomes" id="UP001159363"/>
    </source>
</evidence>